<proteinExistence type="predicted"/>
<keyword evidence="2" id="KW-1185">Reference proteome</keyword>
<evidence type="ECO:0000313" key="2">
    <source>
        <dbReference type="Proteomes" id="UP001371456"/>
    </source>
</evidence>
<protein>
    <submittedName>
        <fullName evidence="1">Uncharacterized protein</fullName>
    </submittedName>
</protein>
<organism evidence="1 2">
    <name type="scientific">Solanum bulbocastanum</name>
    <name type="common">Wild potato</name>
    <dbReference type="NCBI Taxonomy" id="147425"/>
    <lineage>
        <taxon>Eukaryota</taxon>
        <taxon>Viridiplantae</taxon>
        <taxon>Streptophyta</taxon>
        <taxon>Embryophyta</taxon>
        <taxon>Tracheophyta</taxon>
        <taxon>Spermatophyta</taxon>
        <taxon>Magnoliopsida</taxon>
        <taxon>eudicotyledons</taxon>
        <taxon>Gunneridae</taxon>
        <taxon>Pentapetalae</taxon>
        <taxon>asterids</taxon>
        <taxon>lamiids</taxon>
        <taxon>Solanales</taxon>
        <taxon>Solanaceae</taxon>
        <taxon>Solanoideae</taxon>
        <taxon>Solaneae</taxon>
        <taxon>Solanum</taxon>
    </lineage>
</organism>
<sequence>MGIPTELSVPYHAILPYPNMGIPTELSVPYHAIFPYPNMGILTTKSSSDHISDGGPNFSFLGNSGGIVILWDDNLVELDEIAINEQEIHATIKGVA</sequence>
<accession>A0AAN8T132</accession>
<reference evidence="1 2" key="1">
    <citation type="submission" date="2024-02" db="EMBL/GenBank/DDBJ databases">
        <title>de novo genome assembly of Solanum bulbocastanum strain 11H21.</title>
        <authorList>
            <person name="Hosaka A.J."/>
        </authorList>
    </citation>
    <scope>NUCLEOTIDE SEQUENCE [LARGE SCALE GENOMIC DNA]</scope>
    <source>
        <tissue evidence="1">Young leaves</tissue>
    </source>
</reference>
<name>A0AAN8T132_SOLBU</name>
<dbReference type="EMBL" id="JBANQN010000009">
    <property type="protein sequence ID" value="KAK6779703.1"/>
    <property type="molecule type" value="Genomic_DNA"/>
</dbReference>
<comment type="caution">
    <text evidence="1">The sequence shown here is derived from an EMBL/GenBank/DDBJ whole genome shotgun (WGS) entry which is preliminary data.</text>
</comment>
<gene>
    <name evidence="1" type="ORF">RDI58_021887</name>
</gene>
<dbReference type="AlphaFoldDB" id="A0AAN8T132"/>
<dbReference type="Proteomes" id="UP001371456">
    <property type="component" value="Unassembled WGS sequence"/>
</dbReference>
<evidence type="ECO:0000313" key="1">
    <source>
        <dbReference type="EMBL" id="KAK6779703.1"/>
    </source>
</evidence>